<dbReference type="AlphaFoldDB" id="A0A1I4KJI0"/>
<name>A0A1I4KJI0_9GAMM</name>
<dbReference type="GO" id="GO:0016779">
    <property type="term" value="F:nucleotidyltransferase activity"/>
    <property type="evidence" value="ECO:0007669"/>
    <property type="project" value="UniProtKB-KW"/>
</dbReference>
<dbReference type="Gene3D" id="3.90.550.10">
    <property type="entry name" value="Spore Coat Polysaccharide Biosynthesis Protein SpsA, Chain A"/>
    <property type="match status" value="1"/>
</dbReference>
<dbReference type="EMBL" id="FOGN01000001">
    <property type="protein sequence ID" value="SER38577.1"/>
    <property type="molecule type" value="Genomic_DNA"/>
</dbReference>
<dbReference type="Proteomes" id="UP000186599">
    <property type="component" value="Unassembled WGS sequence"/>
</dbReference>
<dbReference type="RefSeq" id="WP_074777545.1">
    <property type="nucleotide sequence ID" value="NZ_FOGN01000001.1"/>
</dbReference>
<dbReference type="CDD" id="cd06422">
    <property type="entry name" value="NTP_transferase_like_1"/>
    <property type="match status" value="1"/>
</dbReference>
<dbReference type="InterPro" id="IPR029044">
    <property type="entry name" value="Nucleotide-diphossugar_trans"/>
</dbReference>
<accession>A0A1I4KJI0</accession>
<evidence type="ECO:0000256" key="2">
    <source>
        <dbReference type="ARBA" id="ARBA00022695"/>
    </source>
</evidence>
<dbReference type="Proteomes" id="UP000186904">
    <property type="component" value="Unassembled WGS sequence"/>
</dbReference>
<organism evidence="5 6">
    <name type="scientific">Halopseudomonas bauzanensis</name>
    <dbReference type="NCBI Taxonomy" id="653930"/>
    <lineage>
        <taxon>Bacteria</taxon>
        <taxon>Pseudomonadati</taxon>
        <taxon>Pseudomonadota</taxon>
        <taxon>Gammaproteobacteria</taxon>
        <taxon>Pseudomonadales</taxon>
        <taxon>Pseudomonadaceae</taxon>
        <taxon>Halopseudomonas</taxon>
    </lineage>
</organism>
<dbReference type="PANTHER" id="PTHR43584:SF8">
    <property type="entry name" value="N-ACETYLMURAMATE ALPHA-1-PHOSPHATE URIDYLYLTRANSFERASE"/>
    <property type="match status" value="1"/>
</dbReference>
<sequence>MKAMILAAGKGERMRPLTLHTPKPLLPVAGKPLIQWHIEALQRAGLGQLVINHAWLGEQLETAFGDGTAHGVRISWSAEEQPLETAGGILRALPLLGEEPFVLVNGDIWTDFDFSRLQLPTGKLAHLVLVDNPPFKAHGDFLLREGAIVNPANEAERSAALTYSGIAVLSPRLFAGLAEGPQPLAPLLRAAAEQGLVSGEAHAGSWIDVGTPERLQQADLRARER</sequence>
<keyword evidence="6" id="KW-1185">Reference proteome</keyword>
<feature type="domain" description="Nucleotidyl transferase" evidence="3">
    <location>
        <begin position="2"/>
        <end position="116"/>
    </location>
</feature>
<dbReference type="SUPFAM" id="SSF53448">
    <property type="entry name" value="Nucleotide-diphospho-sugar transferases"/>
    <property type="match status" value="1"/>
</dbReference>
<dbReference type="STRING" id="653930.SAMN05216589_0396"/>
<evidence type="ECO:0000259" key="3">
    <source>
        <dbReference type="Pfam" id="PF00483"/>
    </source>
</evidence>
<evidence type="ECO:0000313" key="6">
    <source>
        <dbReference type="Proteomes" id="UP000186599"/>
    </source>
</evidence>
<dbReference type="NCBIfam" id="NF045761">
    <property type="entry name" value="NAMPUrTaseMurU"/>
    <property type="match status" value="1"/>
</dbReference>
<evidence type="ECO:0000256" key="1">
    <source>
        <dbReference type="ARBA" id="ARBA00022679"/>
    </source>
</evidence>
<dbReference type="PANTHER" id="PTHR43584">
    <property type="entry name" value="NUCLEOTIDYL TRANSFERASE"/>
    <property type="match status" value="1"/>
</dbReference>
<gene>
    <name evidence="5" type="ORF">SAMN04487855_1228</name>
    <name evidence="4" type="ORF">SAMN05216589_0396</name>
</gene>
<protein>
    <submittedName>
        <fullName evidence="4">MurNAc alpha-1-phosphate uridylyltransferase</fullName>
    </submittedName>
    <submittedName>
        <fullName evidence="5">Nucleotidyl transferase</fullName>
    </submittedName>
</protein>
<reference evidence="6 7" key="1">
    <citation type="submission" date="2016-10" db="EMBL/GenBank/DDBJ databases">
        <authorList>
            <person name="de Groot N.N."/>
        </authorList>
    </citation>
    <scope>NUCLEOTIDE SEQUENCE [LARGE SCALE GENOMIC DNA]</scope>
    <source>
        <strain evidence="5 6">CGMCC 1.9095</strain>
        <strain evidence="4 7">DSM 22558</strain>
    </source>
</reference>
<keyword evidence="1 5" id="KW-0808">Transferase</keyword>
<keyword evidence="2 4" id="KW-0548">Nucleotidyltransferase</keyword>
<dbReference type="InterPro" id="IPR054790">
    <property type="entry name" value="MurU"/>
</dbReference>
<dbReference type="InterPro" id="IPR005835">
    <property type="entry name" value="NTP_transferase_dom"/>
</dbReference>
<dbReference type="Pfam" id="PF00483">
    <property type="entry name" value="NTP_transferase"/>
    <property type="match status" value="1"/>
</dbReference>
<proteinExistence type="predicted"/>
<evidence type="ECO:0000313" key="5">
    <source>
        <dbReference type="EMBL" id="SFL78932.1"/>
    </source>
</evidence>
<dbReference type="EMBL" id="FOUA01000001">
    <property type="protein sequence ID" value="SFL78932.1"/>
    <property type="molecule type" value="Genomic_DNA"/>
</dbReference>
<dbReference type="OrthoDB" id="9788272at2"/>
<evidence type="ECO:0000313" key="4">
    <source>
        <dbReference type="EMBL" id="SER38577.1"/>
    </source>
</evidence>
<dbReference type="InterPro" id="IPR050065">
    <property type="entry name" value="GlmU-like"/>
</dbReference>
<evidence type="ECO:0000313" key="7">
    <source>
        <dbReference type="Proteomes" id="UP000186904"/>
    </source>
</evidence>